<dbReference type="PROSITE" id="PS51257">
    <property type="entry name" value="PROKAR_LIPOPROTEIN"/>
    <property type="match status" value="1"/>
</dbReference>
<keyword evidence="2" id="KW-1185">Reference proteome</keyword>
<evidence type="ECO:0000313" key="1">
    <source>
        <dbReference type="EMBL" id="AXY00693.1"/>
    </source>
</evidence>
<dbReference type="Proteomes" id="UP000262832">
    <property type="component" value="Chromosome I"/>
</dbReference>
<dbReference type="EMBL" id="CP032093">
    <property type="protein sequence ID" value="AXY00693.1"/>
    <property type="molecule type" value="Genomic_DNA"/>
</dbReference>
<name>A0ABN5PBU0_9VIBR</name>
<sequence>MKQLTVLPLVAIISGLMVGCGGGGGGSSSPAPKSYKIQFVHMLVNQDPANISSTCSSPTYFKEYPTGNVDYAQVATNIHAIDSYNADGSFNQSLISKISPNGVLTFTENDVEDGGYITLIDNVGTSSSPIFHTISIQKQFLGNYLVNVESPQGNQSSCYQDGKLTIDKTQRVMNLSSDGGLGTITESGFETYRDGEVLTPSSQTIKKPIHLVSSNEYVLGKAYNNEKIKGYVLARGSELSIDGDQSPNSQVLKVLTDEVSLNWPTSPSYTFNSVDVKALARNERYKWQSVTNANRSILVSDELSYSLYMTGAMNTWSIYSVQPQVASSMDVELTETTVSSGIYPELVCSGGRCVVDNNGVVATDLNRLQRAYFEVSANSKHTIYAEPNNHDELIIPDYKIGNSYKPSGSEPIEVSYINYGDSYTSDFFELIMNKYNDPESSATYVDKVSVLKTPQKLES</sequence>
<reference evidence="1 2" key="1">
    <citation type="submission" date="2018-08" db="EMBL/GenBank/DDBJ databases">
        <title>Genomic taxonomy of the Vibrionaceae family.</title>
        <authorList>
            <person name="Gomez-Gil B."/>
            <person name="Tanaka M."/>
            <person name="Sawabe T."/>
            <person name="Enciso-Ibarra K."/>
        </authorList>
    </citation>
    <scope>NUCLEOTIDE SEQUENCE [LARGE SCALE GENOMIC DNA]</scope>
    <source>
        <strain evidence="1 2">CAIM 1831</strain>
    </source>
</reference>
<accession>A0ABN5PBU0</accession>
<gene>
    <name evidence="1" type="ORF">D1115_05040</name>
</gene>
<evidence type="ECO:0000313" key="2">
    <source>
        <dbReference type="Proteomes" id="UP000262832"/>
    </source>
</evidence>
<evidence type="ECO:0008006" key="3">
    <source>
        <dbReference type="Google" id="ProtNLM"/>
    </source>
</evidence>
<proteinExistence type="predicted"/>
<organism evidence="1 2">
    <name type="scientific">Vibrio alfacsensis</name>
    <dbReference type="NCBI Taxonomy" id="1074311"/>
    <lineage>
        <taxon>Bacteria</taxon>
        <taxon>Pseudomonadati</taxon>
        <taxon>Pseudomonadota</taxon>
        <taxon>Gammaproteobacteria</taxon>
        <taxon>Vibrionales</taxon>
        <taxon>Vibrionaceae</taxon>
        <taxon>Vibrio</taxon>
    </lineage>
</organism>
<dbReference type="RefSeq" id="WP_128810539.1">
    <property type="nucleotide sequence ID" value="NZ_CP032093.1"/>
</dbReference>
<protein>
    <recommendedName>
        <fullName evidence="3">Lipoprotein</fullName>
    </recommendedName>
</protein>